<sequence>MATEGKIINANDYPGIPKKDRETWETARRFYEFISKFKRVPLVGEFGFFIFDQFQRIISFYPKRDLSKPNFQLKQIFSLIKRGWGRDLIAKCKMQNAKLPFISTFFTPAFMAEYFNYPGEIFCIVCDADISRTWAPFNPKASRIKYFAPNDRVVERLKLYGIREDNIFLTGYPLPQDLVGSENLEILKENLRYRLLNLDPQKRFFQHYEPLVEKHLGELSQESNHPLTLMFAVGGAGAQKEIGIKVAKKLAQKTKNKKIKIVLVAGIKEKTKEYFQKNTRGLDVEIIFEKDIENYFQKFNQALRQTDILWTKPSELSFYSALGMPIIIAPAIGSQEEFNKRWLLKSGFGDSQGNPSNTDQWLFDWLEKGYFAEHAMQGFIEGEKLGTLKIKEIIEKCSG</sequence>
<evidence type="ECO:0008006" key="3">
    <source>
        <dbReference type="Google" id="ProtNLM"/>
    </source>
</evidence>
<name>A0A2G9YYC8_9BACT</name>
<gene>
    <name evidence="1" type="ORF">COX35_01735</name>
</gene>
<dbReference type="Proteomes" id="UP000229952">
    <property type="component" value="Unassembled WGS sequence"/>
</dbReference>
<proteinExistence type="predicted"/>
<comment type="caution">
    <text evidence="1">The sequence shown here is derived from an EMBL/GenBank/DDBJ whole genome shotgun (WGS) entry which is preliminary data.</text>
</comment>
<protein>
    <recommendedName>
        <fullName evidence="3">Glycosyl transferase family 1 domain-containing protein</fullName>
    </recommendedName>
</protein>
<accession>A0A2G9YYC8</accession>
<evidence type="ECO:0000313" key="2">
    <source>
        <dbReference type="Proteomes" id="UP000229952"/>
    </source>
</evidence>
<reference evidence="1 2" key="1">
    <citation type="submission" date="2017-09" db="EMBL/GenBank/DDBJ databases">
        <title>Depth-based differentiation of microbial function through sediment-hosted aquifers and enrichment of novel symbionts in the deep terrestrial subsurface.</title>
        <authorList>
            <person name="Probst A.J."/>
            <person name="Ladd B."/>
            <person name="Jarett J.K."/>
            <person name="Geller-Mcgrath D.E."/>
            <person name="Sieber C.M."/>
            <person name="Emerson J.B."/>
            <person name="Anantharaman K."/>
            <person name="Thomas B.C."/>
            <person name="Malmstrom R."/>
            <person name="Stieglmeier M."/>
            <person name="Klingl A."/>
            <person name="Woyke T."/>
            <person name="Ryan C.M."/>
            <person name="Banfield J.F."/>
        </authorList>
    </citation>
    <scope>NUCLEOTIDE SEQUENCE [LARGE SCALE GENOMIC DNA]</scope>
    <source>
        <strain evidence="1">CG23_combo_of_CG06-09_8_20_14_all_37_18</strain>
    </source>
</reference>
<dbReference type="AlphaFoldDB" id="A0A2G9YYC8"/>
<evidence type="ECO:0000313" key="1">
    <source>
        <dbReference type="EMBL" id="PIP24248.1"/>
    </source>
</evidence>
<dbReference type="EMBL" id="PCRQ01000047">
    <property type="protein sequence ID" value="PIP24248.1"/>
    <property type="molecule type" value="Genomic_DNA"/>
</dbReference>
<organism evidence="1 2">
    <name type="scientific">Candidatus Nealsonbacteria bacterium CG23_combo_of_CG06-09_8_20_14_all_37_18</name>
    <dbReference type="NCBI Taxonomy" id="1974720"/>
    <lineage>
        <taxon>Bacteria</taxon>
        <taxon>Candidatus Nealsoniibacteriota</taxon>
    </lineage>
</organism>